<name>A0A0M8MUG2_ESCWE</name>
<dbReference type="OrthoDB" id="1045822at2759"/>
<keyword evidence="2" id="KW-1185">Reference proteome</keyword>
<dbReference type="STRING" id="150374.A0A0M8MUG2"/>
<protein>
    <submittedName>
        <fullName evidence="1">Uncharacterized protein</fullName>
    </submittedName>
</protein>
<dbReference type="AlphaFoldDB" id="A0A0M8MUG2"/>
<comment type="caution">
    <text evidence="1">The sequence shown here is derived from an EMBL/GenBank/DDBJ whole genome shotgun (WGS) entry which is preliminary data.</text>
</comment>
<dbReference type="Proteomes" id="UP000053831">
    <property type="component" value="Unassembled WGS sequence"/>
</dbReference>
<gene>
    <name evidence="1" type="ORF">ESCO_005856</name>
</gene>
<evidence type="ECO:0000313" key="1">
    <source>
        <dbReference type="EMBL" id="KOS17017.1"/>
    </source>
</evidence>
<proteinExistence type="predicted"/>
<evidence type="ECO:0000313" key="2">
    <source>
        <dbReference type="Proteomes" id="UP000053831"/>
    </source>
</evidence>
<organism evidence="1 2">
    <name type="scientific">Escovopsis weberi</name>
    <dbReference type="NCBI Taxonomy" id="150374"/>
    <lineage>
        <taxon>Eukaryota</taxon>
        <taxon>Fungi</taxon>
        <taxon>Dikarya</taxon>
        <taxon>Ascomycota</taxon>
        <taxon>Pezizomycotina</taxon>
        <taxon>Sordariomycetes</taxon>
        <taxon>Hypocreomycetidae</taxon>
        <taxon>Hypocreales</taxon>
        <taxon>Hypocreaceae</taxon>
        <taxon>Escovopsis</taxon>
    </lineage>
</organism>
<reference evidence="1 2" key="1">
    <citation type="submission" date="2015-07" db="EMBL/GenBank/DDBJ databases">
        <title>The genome of the fungus Escovopsis weberi, a specialized disease agent of ant agriculture.</title>
        <authorList>
            <person name="de Man T.J."/>
            <person name="Stajich J.E."/>
            <person name="Kubicek C.P."/>
            <person name="Chenthamara K."/>
            <person name="Atanasova L."/>
            <person name="Druzhinina I.S."/>
            <person name="Birnbaum S."/>
            <person name="Barribeau S.M."/>
            <person name="Teiling C."/>
            <person name="Suen G."/>
            <person name="Currie C."/>
            <person name="Gerardo N.M."/>
        </authorList>
    </citation>
    <scope>NUCLEOTIDE SEQUENCE [LARGE SCALE GENOMIC DNA]</scope>
</reference>
<dbReference type="EMBL" id="LGSR01000028">
    <property type="protein sequence ID" value="KOS17017.1"/>
    <property type="molecule type" value="Genomic_DNA"/>
</dbReference>
<accession>A0A0M8MUG2</accession>
<sequence>MAQQVQRERHWLWSAEAEDGYGFERAFSEAKFWACGVYARACDRLRTAAAGHNAASIHNPPFYGCFIGKLQQRVRLFYGIDGCDWDDFWDACCCPCLTLVRSEQEIILRERLANDPNGCNKAYQRSGPMVSTYTGRAHWPRRQQ</sequence>